<dbReference type="InterPro" id="IPR014718">
    <property type="entry name" value="GH-type_carb-bd"/>
</dbReference>
<dbReference type="Proteomes" id="UP000199475">
    <property type="component" value="Unassembled WGS sequence"/>
</dbReference>
<feature type="domain" description="Polysaccharide lyase family 8 central" evidence="3">
    <location>
        <begin position="650"/>
        <end position="882"/>
    </location>
</feature>
<dbReference type="EMBL" id="FNGP01000006">
    <property type="protein sequence ID" value="SDL80213.1"/>
    <property type="molecule type" value="Genomic_DNA"/>
</dbReference>
<dbReference type="InterPro" id="IPR011013">
    <property type="entry name" value="Gal_mutarotase_sf_dom"/>
</dbReference>
<name>A0A1G9N1E5_9ACTN</name>
<gene>
    <name evidence="6" type="ORF">SAMN04488242_2878</name>
</gene>
<accession>A0A1G9N1E5</accession>
<evidence type="ECO:0000259" key="5">
    <source>
        <dbReference type="Pfam" id="PF09093"/>
    </source>
</evidence>
<dbReference type="SUPFAM" id="SSF48230">
    <property type="entry name" value="Chondroitin AC/alginate lyase"/>
    <property type="match status" value="1"/>
</dbReference>
<dbReference type="SUPFAM" id="SSF49863">
    <property type="entry name" value="Hyaluronate lyase-like, C-terminal domain"/>
    <property type="match status" value="1"/>
</dbReference>
<dbReference type="Gene3D" id="2.60.120.430">
    <property type="entry name" value="Galactose-binding lectin"/>
    <property type="match status" value="1"/>
</dbReference>
<dbReference type="STRING" id="686624.SAMN04488242_2878"/>
<dbReference type="SUPFAM" id="SSF49785">
    <property type="entry name" value="Galactose-binding domain-like"/>
    <property type="match status" value="1"/>
</dbReference>
<dbReference type="PANTHER" id="PTHR37322:SF3">
    <property type="entry name" value="CHONDROITIN SULFATE ABC EXOLYASE"/>
    <property type="match status" value="1"/>
</dbReference>
<reference evidence="6 7" key="1">
    <citation type="submission" date="2016-10" db="EMBL/GenBank/DDBJ databases">
        <authorList>
            <person name="de Groot N.N."/>
        </authorList>
    </citation>
    <scope>NUCLEOTIDE SEQUENCE [LARGE SCALE GENOMIC DNA]</scope>
    <source>
        <strain evidence="6 7">CGMCC 1.9159</strain>
    </source>
</reference>
<evidence type="ECO:0000313" key="7">
    <source>
        <dbReference type="Proteomes" id="UP000199475"/>
    </source>
</evidence>
<dbReference type="InterPro" id="IPR011071">
    <property type="entry name" value="Lyase_8-like_C"/>
</dbReference>
<evidence type="ECO:0000256" key="2">
    <source>
        <dbReference type="ARBA" id="ARBA00023239"/>
    </source>
</evidence>
<evidence type="ECO:0000313" key="6">
    <source>
        <dbReference type="EMBL" id="SDL80213.1"/>
    </source>
</evidence>
<dbReference type="AlphaFoldDB" id="A0A1G9N1E5"/>
<feature type="domain" description="Lyase catalytic" evidence="5">
    <location>
        <begin position="334"/>
        <end position="609"/>
    </location>
</feature>
<dbReference type="Gene3D" id="1.50.10.100">
    <property type="entry name" value="Chondroitin AC/alginate lyase"/>
    <property type="match status" value="1"/>
</dbReference>
<dbReference type="GO" id="GO:0016837">
    <property type="term" value="F:carbon-oxygen lyase activity, acting on polysaccharides"/>
    <property type="evidence" value="ECO:0007669"/>
    <property type="project" value="UniProtKB-ARBA"/>
</dbReference>
<dbReference type="InterPro" id="IPR015177">
    <property type="entry name" value="Lyase_catalyt"/>
</dbReference>
<sequence>MSGLAVAAATSIPCATDAWAGPNTILPLAPQDADALAALEAEMAARRPAIFLLETRVPDQFRVSEGSAMRIVADRAKVGRHSLRWDYKAAAELSIHADIAYNMKQYVPGLENPGQTVGHFAFWVYNERPTDEPLRVEFHTSEGNQCWFDFHLGFTGWRTAWVRYGYDTVGEPRPDMNKVVLRAPRTGGTLWLDNILLNSGMRGDHACRDLQVPTVQKGAHLNANYHWLALLDYDELLRDPGFDDRAPNSEELAGLQEIESRVTARLDRRSTPSAGAVDELTRAIDAMGIPKPVDPKAPVEEYRFETPGAMVNGYQTSIWPGFLRARLVEAARVVGLRPVNELILTAAQLWLAAEKAGDAALAERAGDEYVRLLAYMREQGWSYGSSQGTTHHVGYQVREWFSSLHVARPLLEARGHWDDQRRALEWYAGLGRLTHEFDDDLSYSGLADILNTLTNGLLVACLVGGAAAERVTRLRAFKQWLDLAFDYSPGTLGGFKPDGTLFHHMGAYSAYARDGLGGSTPPVNDLRLTTFALGAKPTQVLRTALLTQRRIANTIEYPHTFTGRHPTGVEGMGTGPAGLPEAFGILGANPWRSGVEYDVEMAAAYRRLLPALTPTDARAALEAQFAAAGIEPEDAPNGYWSYGYAAAGQMRHGEWSATVRGHNHHLWSTEIYNTDNTYGRYQTYGQIEVQGLADERGAITHAAHGWVQPGYDWNHIPGATTIVLPFDELHHGGGTQMPMTESQFGGAGALRDHAVLFGMELLEAPLFEGRHRAKVSVLMVEDRIVALGSDIHNESNRPTHTTLFQISPETMSDPGAVVAGDNWVVDPVGHGYLALDGSSLQHRTAPQYGPADDGRNGGATREYALGWIDHGVAPQGSGYAYAQLVFGGEQATRELAARATRAFTVVQRDGEAHVVHDVESKVEAHTIFAGGVELAEGSRVRSASRACLVLARPAGRQLKLSVTDPNLHFSDGPDTDQWRGDRYVGRSPYDRPWKGNESRPVEVVIELEGEYDSLRLVSTEAPAAPELRRHGGRTTVTFTLQHAAPVEVMLGSGRP</sequence>
<keyword evidence="7" id="KW-1185">Reference proteome</keyword>
<dbReference type="InterPro" id="IPR003159">
    <property type="entry name" value="Lyase_8_central_dom"/>
</dbReference>
<evidence type="ECO:0000256" key="1">
    <source>
        <dbReference type="ARBA" id="ARBA00006699"/>
    </source>
</evidence>
<dbReference type="GO" id="GO:0005576">
    <property type="term" value="C:extracellular region"/>
    <property type="evidence" value="ECO:0007669"/>
    <property type="project" value="InterPro"/>
</dbReference>
<dbReference type="Gene3D" id="2.70.98.10">
    <property type="match status" value="1"/>
</dbReference>
<dbReference type="InterPro" id="IPR008929">
    <property type="entry name" value="Chondroitin_lyas"/>
</dbReference>
<comment type="similarity">
    <text evidence="1">Belongs to the polysaccharide lyase 8 family.</text>
</comment>
<evidence type="ECO:0000259" key="3">
    <source>
        <dbReference type="Pfam" id="PF02278"/>
    </source>
</evidence>
<organism evidence="6 7">
    <name type="scientific">Tessaracoccus oleiagri</name>
    <dbReference type="NCBI Taxonomy" id="686624"/>
    <lineage>
        <taxon>Bacteria</taxon>
        <taxon>Bacillati</taxon>
        <taxon>Actinomycetota</taxon>
        <taxon>Actinomycetes</taxon>
        <taxon>Propionibacteriales</taxon>
        <taxon>Propionibacteriaceae</taxon>
        <taxon>Tessaracoccus</taxon>
    </lineage>
</organism>
<dbReference type="InterPro" id="IPR008979">
    <property type="entry name" value="Galactose-bd-like_sf"/>
</dbReference>
<dbReference type="PANTHER" id="PTHR37322">
    <property type="match status" value="1"/>
</dbReference>
<dbReference type="GO" id="GO:0006027">
    <property type="term" value="P:glycosaminoglycan catabolic process"/>
    <property type="evidence" value="ECO:0007669"/>
    <property type="project" value="InterPro"/>
</dbReference>
<dbReference type="Pfam" id="PF02278">
    <property type="entry name" value="Lyase_8"/>
    <property type="match status" value="1"/>
</dbReference>
<dbReference type="InterPro" id="IPR039174">
    <property type="entry name" value="Chondroitin_ABC_lyase"/>
</dbReference>
<dbReference type="InterPro" id="IPR015176">
    <property type="entry name" value="Lyase_N"/>
</dbReference>
<dbReference type="Gene3D" id="2.60.220.10">
    <property type="entry name" value="Polysaccharide lyase family 8-like, C-terminal"/>
    <property type="match status" value="1"/>
</dbReference>
<keyword evidence="2 6" id="KW-0456">Lyase</keyword>
<protein>
    <submittedName>
        <fullName evidence="6">Chondroitin-sulfate-ABC endolyase/exolyase</fullName>
    </submittedName>
</protein>
<proteinExistence type="inferred from homology"/>
<dbReference type="Pfam" id="PF09093">
    <property type="entry name" value="Lyase_catalyt"/>
    <property type="match status" value="1"/>
</dbReference>
<dbReference type="GO" id="GO:0030246">
    <property type="term" value="F:carbohydrate binding"/>
    <property type="evidence" value="ECO:0007669"/>
    <property type="project" value="InterPro"/>
</dbReference>
<dbReference type="Pfam" id="PF09092">
    <property type="entry name" value="Lyase_N"/>
    <property type="match status" value="1"/>
</dbReference>
<feature type="domain" description="Lyase N-terminal" evidence="4">
    <location>
        <begin position="54"/>
        <end position="214"/>
    </location>
</feature>
<dbReference type="SUPFAM" id="SSF74650">
    <property type="entry name" value="Galactose mutarotase-like"/>
    <property type="match status" value="1"/>
</dbReference>
<dbReference type="GO" id="GO:0005975">
    <property type="term" value="P:carbohydrate metabolic process"/>
    <property type="evidence" value="ECO:0007669"/>
    <property type="project" value="InterPro"/>
</dbReference>
<evidence type="ECO:0000259" key="4">
    <source>
        <dbReference type="Pfam" id="PF09092"/>
    </source>
</evidence>